<evidence type="ECO:0000313" key="3">
    <source>
        <dbReference type="Proteomes" id="UP000408482"/>
    </source>
</evidence>
<dbReference type="Pfam" id="PF00581">
    <property type="entry name" value="Rhodanese"/>
    <property type="match status" value="1"/>
</dbReference>
<name>A0A564W9F3_9FIRM</name>
<organism evidence="2 3">
    <name type="scientific">Blautia luti</name>
    <dbReference type="NCBI Taxonomy" id="89014"/>
    <lineage>
        <taxon>Bacteria</taxon>
        <taxon>Bacillati</taxon>
        <taxon>Bacillota</taxon>
        <taxon>Clostridia</taxon>
        <taxon>Lachnospirales</taxon>
        <taxon>Lachnospiraceae</taxon>
        <taxon>Blautia</taxon>
    </lineage>
</organism>
<dbReference type="InterPro" id="IPR001763">
    <property type="entry name" value="Rhodanese-like_dom"/>
</dbReference>
<dbReference type="EC" id="2.8.1.1" evidence="2"/>
<gene>
    <name evidence="2" type="primary">glpE</name>
    <name evidence="2" type="ORF">RSSSTS7063_01797</name>
</gene>
<dbReference type="InterPro" id="IPR050229">
    <property type="entry name" value="GlpE_sulfurtransferase"/>
</dbReference>
<dbReference type="Gene3D" id="3.40.250.10">
    <property type="entry name" value="Rhodanese-like domain"/>
    <property type="match status" value="1"/>
</dbReference>
<dbReference type="InterPro" id="IPR036873">
    <property type="entry name" value="Rhodanese-like_dom_sf"/>
</dbReference>
<dbReference type="CDD" id="cd00158">
    <property type="entry name" value="RHOD"/>
    <property type="match status" value="1"/>
</dbReference>
<protein>
    <submittedName>
        <fullName evidence="2">Thiosulfate sulfurtransferase GlpE</fullName>
        <ecNumber evidence="2">2.8.1.1</ecNumber>
    </submittedName>
</protein>
<dbReference type="PANTHER" id="PTHR43031">
    <property type="entry name" value="FAD-DEPENDENT OXIDOREDUCTASE"/>
    <property type="match status" value="1"/>
</dbReference>
<dbReference type="SUPFAM" id="SSF52821">
    <property type="entry name" value="Rhodanese/Cell cycle control phosphatase"/>
    <property type="match status" value="1"/>
</dbReference>
<dbReference type="EMBL" id="CABHNW010000188">
    <property type="protein sequence ID" value="VUX41178.1"/>
    <property type="molecule type" value="Genomic_DNA"/>
</dbReference>
<proteinExistence type="predicted"/>
<dbReference type="PROSITE" id="PS50206">
    <property type="entry name" value="RHODANESE_3"/>
    <property type="match status" value="1"/>
</dbReference>
<evidence type="ECO:0000313" key="2">
    <source>
        <dbReference type="EMBL" id="VUX41178.1"/>
    </source>
</evidence>
<dbReference type="SMART" id="SM00450">
    <property type="entry name" value="RHOD"/>
    <property type="match status" value="1"/>
</dbReference>
<dbReference type="AlphaFoldDB" id="A0A564W9F3"/>
<dbReference type="GO" id="GO:0004792">
    <property type="term" value="F:thiosulfate-cyanide sulfurtransferase activity"/>
    <property type="evidence" value="ECO:0007669"/>
    <property type="project" value="UniProtKB-EC"/>
</dbReference>
<accession>A0A564W9F3</accession>
<dbReference type="RefSeq" id="WP_144096152.1">
    <property type="nucleotide sequence ID" value="NZ_CABHMX010000012.1"/>
</dbReference>
<reference evidence="2 3" key="1">
    <citation type="submission" date="2019-07" db="EMBL/GenBank/DDBJ databases">
        <authorList>
            <person name="Hibberd C M."/>
            <person name="Gehrig L. J."/>
            <person name="Chang H.-W."/>
            <person name="Venkatesh S."/>
        </authorList>
    </citation>
    <scope>NUCLEOTIDE SEQUENCE [LARGE SCALE GENOMIC DNA]</scope>
    <source>
        <strain evidence="2">Blautia_luti_SSTS_Bg7063</strain>
    </source>
</reference>
<evidence type="ECO:0000259" key="1">
    <source>
        <dbReference type="PROSITE" id="PS50206"/>
    </source>
</evidence>
<dbReference type="PANTHER" id="PTHR43031:SF1">
    <property type="entry name" value="PYRIDINE NUCLEOTIDE-DISULPHIDE OXIDOREDUCTASE"/>
    <property type="match status" value="1"/>
</dbReference>
<keyword evidence="3" id="KW-1185">Reference proteome</keyword>
<dbReference type="Proteomes" id="UP000408482">
    <property type="component" value="Unassembled WGS sequence"/>
</dbReference>
<keyword evidence="2" id="KW-0808">Transferase</keyword>
<sequence length="110" mass="12765">MFQIETISAKMLDYYVERSDAVIIDLRDPAAYRRGHVRNAVNIPYRELEEYLEKKQDQKYHFPKDKLLIFYCDRGGASMQAARSLARQGCRTRSVIGGFAAYRGRNLVRG</sequence>
<feature type="domain" description="Rhodanese" evidence="1">
    <location>
        <begin position="17"/>
        <end position="109"/>
    </location>
</feature>